<organism evidence="3 4">
    <name type="scientific">Rehaibacterium terrae</name>
    <dbReference type="NCBI Taxonomy" id="1341696"/>
    <lineage>
        <taxon>Bacteria</taxon>
        <taxon>Pseudomonadati</taxon>
        <taxon>Pseudomonadota</taxon>
        <taxon>Gammaproteobacteria</taxon>
        <taxon>Lysobacterales</taxon>
        <taxon>Lysobacteraceae</taxon>
        <taxon>Rehaibacterium</taxon>
    </lineage>
</organism>
<dbReference type="Gene3D" id="3.20.20.140">
    <property type="entry name" value="Metal-dependent hydrolases"/>
    <property type="match status" value="1"/>
</dbReference>
<dbReference type="GO" id="GO:0016810">
    <property type="term" value="F:hydrolase activity, acting on carbon-nitrogen (but not peptide) bonds"/>
    <property type="evidence" value="ECO:0007669"/>
    <property type="project" value="InterPro"/>
</dbReference>
<dbReference type="PANTHER" id="PTHR43135:SF3">
    <property type="entry name" value="ALPHA-D-RIBOSE 1-METHYLPHOSPHONATE 5-TRIPHOSPHATE DIPHOSPHATASE"/>
    <property type="match status" value="1"/>
</dbReference>
<keyword evidence="4" id="KW-1185">Reference proteome</keyword>
<dbReference type="Gene3D" id="2.30.40.10">
    <property type="entry name" value="Urease, subunit C, domain 1"/>
    <property type="match status" value="1"/>
</dbReference>
<dbReference type="InterPro" id="IPR006680">
    <property type="entry name" value="Amidohydro-rel"/>
</dbReference>
<evidence type="ECO:0000313" key="4">
    <source>
        <dbReference type="Proteomes" id="UP000519004"/>
    </source>
</evidence>
<keyword evidence="1" id="KW-0732">Signal</keyword>
<feature type="signal peptide" evidence="1">
    <location>
        <begin position="1"/>
        <end position="18"/>
    </location>
</feature>
<dbReference type="InterPro" id="IPR011059">
    <property type="entry name" value="Metal-dep_hydrolase_composite"/>
</dbReference>
<dbReference type="Pfam" id="PF01979">
    <property type="entry name" value="Amidohydro_1"/>
    <property type="match status" value="1"/>
</dbReference>
<evidence type="ECO:0000313" key="3">
    <source>
        <dbReference type="EMBL" id="MBB5015305.1"/>
    </source>
</evidence>
<protein>
    <submittedName>
        <fullName evidence="3">Imidazolonepropionase-like amidohydrolase</fullName>
    </submittedName>
</protein>
<evidence type="ECO:0000259" key="2">
    <source>
        <dbReference type="Pfam" id="PF01979"/>
    </source>
</evidence>
<name>A0A7W7XZI2_9GAMM</name>
<evidence type="ECO:0000256" key="1">
    <source>
        <dbReference type="SAM" id="SignalP"/>
    </source>
</evidence>
<accession>A0A7W7XZI2</accession>
<proteinExistence type="predicted"/>
<feature type="domain" description="Amidohydrolase-related" evidence="2">
    <location>
        <begin position="74"/>
        <end position="429"/>
    </location>
</feature>
<dbReference type="EMBL" id="JACHHX010000006">
    <property type="protein sequence ID" value="MBB5015305.1"/>
    <property type="molecule type" value="Genomic_DNA"/>
</dbReference>
<keyword evidence="3" id="KW-0378">Hydrolase</keyword>
<dbReference type="SUPFAM" id="SSF51556">
    <property type="entry name" value="Metallo-dependent hydrolases"/>
    <property type="match status" value="1"/>
</dbReference>
<reference evidence="3 4" key="1">
    <citation type="submission" date="2020-08" db="EMBL/GenBank/DDBJ databases">
        <title>Genomic Encyclopedia of Type Strains, Phase IV (KMG-IV): sequencing the most valuable type-strain genomes for metagenomic binning, comparative biology and taxonomic classification.</title>
        <authorList>
            <person name="Goeker M."/>
        </authorList>
    </citation>
    <scope>NUCLEOTIDE SEQUENCE [LARGE SCALE GENOMIC DNA]</scope>
    <source>
        <strain evidence="3 4">DSM 25897</strain>
    </source>
</reference>
<feature type="chain" id="PRO_5031122597" evidence="1">
    <location>
        <begin position="19"/>
        <end position="448"/>
    </location>
</feature>
<dbReference type="PANTHER" id="PTHR43135">
    <property type="entry name" value="ALPHA-D-RIBOSE 1-METHYLPHOSPHONATE 5-TRIPHOSPHATE DIPHOSPHATASE"/>
    <property type="match status" value="1"/>
</dbReference>
<dbReference type="InterPro" id="IPR051781">
    <property type="entry name" value="Metallo-dep_Hydrolase"/>
</dbReference>
<dbReference type="AlphaFoldDB" id="A0A7W7XZI2"/>
<sequence>MKRLLAALLCLLPGLAAAEAIVFRNVNVVPMDRETVLPRQTVVVRDGRIAALGPAAEVAIPDGARVVEAEGKYLMPGLGEAHGHMPPRGHANLDTVLDLFLAHGITTVRGVLGEPGQLTLRAELAAGERAGPRLYTAAPSLNGNSVRDPAHAAELVETYHRNGYDLLKIHPGLDVPRFDAILDKARALDMIVVGHVPEAVGLAHALAQRMSCIEHLDDYVRALVPDGHPARTATPGFFGLLQAEVADEARIPVLVEKTRAAGAWMSPTETLMVSMLGPDSTEALLAREEFAYVPAATRKQWAQARENLRNAPGFTAERAARFLELRRLLLKALHDGGVGILLGSDAPQWFNVPGYSAHRELALMVEAGLTPYQALRTGTVNIATHLRAGDRRGTIAAGMDADLVLLDANPLEDIAHTLRIAGVMVAGRWHDRADLDARLDAIRRAAAE</sequence>
<dbReference type="InterPro" id="IPR032466">
    <property type="entry name" value="Metal_Hydrolase"/>
</dbReference>
<dbReference type="SUPFAM" id="SSF51338">
    <property type="entry name" value="Composite domain of metallo-dependent hydrolases"/>
    <property type="match status" value="1"/>
</dbReference>
<dbReference type="Proteomes" id="UP000519004">
    <property type="component" value="Unassembled WGS sequence"/>
</dbReference>
<comment type="caution">
    <text evidence="3">The sequence shown here is derived from an EMBL/GenBank/DDBJ whole genome shotgun (WGS) entry which is preliminary data.</text>
</comment>
<gene>
    <name evidence="3" type="ORF">HNQ58_001191</name>
</gene>
<dbReference type="RefSeq" id="WP_183947965.1">
    <property type="nucleotide sequence ID" value="NZ_JACHHX010000006.1"/>
</dbReference>